<dbReference type="InterPro" id="IPR043502">
    <property type="entry name" value="DNA/RNA_pol_sf"/>
</dbReference>
<organism evidence="9 10">
    <name type="scientific">Paramuricea clavata</name>
    <name type="common">Red gorgonian</name>
    <name type="synonym">Violescent sea-whip</name>
    <dbReference type="NCBI Taxonomy" id="317549"/>
    <lineage>
        <taxon>Eukaryota</taxon>
        <taxon>Metazoa</taxon>
        <taxon>Cnidaria</taxon>
        <taxon>Anthozoa</taxon>
        <taxon>Octocorallia</taxon>
        <taxon>Malacalcyonacea</taxon>
        <taxon>Plexauridae</taxon>
        <taxon>Paramuricea</taxon>
    </lineage>
</organism>
<dbReference type="EMBL" id="CACRXK020002834">
    <property type="protein sequence ID" value="CAB3996274.1"/>
    <property type="molecule type" value="Genomic_DNA"/>
</dbReference>
<protein>
    <recommendedName>
        <fullName evidence="2">DNA-directed DNA polymerase</fullName>
        <ecNumber evidence="2">2.7.7.7</ecNumber>
    </recommendedName>
</protein>
<dbReference type="InterPro" id="IPR012337">
    <property type="entry name" value="RNaseH-like_sf"/>
</dbReference>
<dbReference type="Pfam" id="PF00385">
    <property type="entry name" value="Chromo"/>
    <property type="match status" value="1"/>
</dbReference>
<evidence type="ECO:0000256" key="3">
    <source>
        <dbReference type="ARBA" id="ARBA00022679"/>
    </source>
</evidence>
<dbReference type="PANTHER" id="PTHR33568:SF3">
    <property type="entry name" value="DNA-DIRECTED DNA POLYMERASE"/>
    <property type="match status" value="1"/>
</dbReference>
<keyword evidence="7" id="KW-0238">DNA-binding</keyword>
<evidence type="ECO:0000256" key="7">
    <source>
        <dbReference type="ARBA" id="ARBA00023125"/>
    </source>
</evidence>
<dbReference type="Gene3D" id="3.90.1600.10">
    <property type="entry name" value="Palm domain of DNA polymerase"/>
    <property type="match status" value="1"/>
</dbReference>
<dbReference type="PROSITE" id="PS50013">
    <property type="entry name" value="CHROMO_2"/>
    <property type="match status" value="1"/>
</dbReference>
<proteinExistence type="inferred from homology"/>
<dbReference type="SUPFAM" id="SSF54160">
    <property type="entry name" value="Chromo domain-like"/>
    <property type="match status" value="1"/>
</dbReference>
<dbReference type="Pfam" id="PF03175">
    <property type="entry name" value="DNA_pol_B_2"/>
    <property type="match status" value="2"/>
</dbReference>
<evidence type="ECO:0000256" key="2">
    <source>
        <dbReference type="ARBA" id="ARBA00012417"/>
    </source>
</evidence>
<dbReference type="Pfam" id="PF00665">
    <property type="entry name" value="rve"/>
    <property type="match status" value="1"/>
</dbReference>
<sequence>KRIEQSVCQGDYKINAKNPVRSRETGDNYRPPGNAPPPQSKRASYGPDKVFSSFTSFLVSCRSCLDSHQFFMWSLPPNRNKSGIEDLETPITNKRQPLWICSLLKGVYVRAVEPLSIENITNVNVNLIHVEMPNGGTGTKRSEINLEKHLINKRSIMRIQNKDDICLARALVVSIAKIENDSRYYHIKDYRKPLQARLARDLHQKAGVEIGSCGLDEVKLFQTKRYCHTLSKDSMSPGERKENENYVGPIPPSPFYNPGSMSPEEKEKFMAWHKKLKEENYVFDFQQEILGYCRSDVDILRRCCLEFREMFRDITGIDPFEKCLTIASACNLVFRTNFLQENTIAIIPPHGYRPKDKQSLLALKWLSYKAEKEDIHIQHARNAGEKRVGNYLLDGYHEESNTAYEINGCFWHGCLKCYARDTINSVNGKTMQDLHQTTVEKNSYLKDHGFVVIEVWECDIKKELEQDQDMKAYFDSYDLVEPLEPRDGFFGGRTNAAKLFHECKDGEKIRYVDFTSLYPWCNKMTRTVVGHPRIITENFDDISTYFGMIKCTVLPPRGLFHPVLPYRTQGKLMFPLYYVNTFLKIKQEASGYPKDCTTEEKKQQYVEEYLEREGIQLVPAKIEYNPGLRALAKLMLNSFWGKFAQRPNMTKVELISDVQKFLDYLTSDEINVLDANFVSEEVIEIHYENNENFIASNSKTNVVIAAFTTAYARLKLYDVLDQLNERVLYYDTDSVIFVSKPVATKITRDTKTKNIETKRMKKDYRIVYNKRVIIDDYKTLPYGVYYDPKRPGGFGGVDRLYDDVKKEGKFAISRKKINEWLMKQDAYTLHKSMRRHFRRNRVIVGGIDQQWQMDLADMQSMQKFNDGYRYLLVCIDVFSKYAWVVPLKNKTGPTLVEAFKVILASGRKPEKIMTDQGTEFLNKHFRALMKEEDIELYNTYNETKASIVERLIRTLKTKMWRYFTAKKTMRYVDMLPDLVYSYNHSVHRSIKTKPAEVTTENEKKVWHTLYDHDAVRNVKYKFKIGDQVTISKMKRTFEKGYLPNFSKEIFIISKQIPRDPPVYKLKDLDGEELKGTFYEQELQKVIKEDDVYEIEKILKKRGRGNNVHYLVKWLGYPNKFNSWVSASEINTI</sequence>
<name>A0A7D9I2I9_PARCT</name>
<reference evidence="9" key="1">
    <citation type="submission" date="2020-04" db="EMBL/GenBank/DDBJ databases">
        <authorList>
            <person name="Alioto T."/>
            <person name="Alioto T."/>
            <person name="Gomez Garrido J."/>
        </authorList>
    </citation>
    <scope>NUCLEOTIDE SEQUENCE</scope>
    <source>
        <strain evidence="9">A484AB</strain>
    </source>
</reference>
<dbReference type="GO" id="GO:0006260">
    <property type="term" value="P:DNA replication"/>
    <property type="evidence" value="ECO:0007669"/>
    <property type="project" value="UniProtKB-KW"/>
</dbReference>
<dbReference type="InterPro" id="IPR000953">
    <property type="entry name" value="Chromo/chromo_shadow_dom"/>
</dbReference>
<dbReference type="Gene3D" id="3.40.960.10">
    <property type="entry name" value="VSR Endonuclease"/>
    <property type="match status" value="1"/>
</dbReference>
<dbReference type="AlphaFoldDB" id="A0A7D9I2I9"/>
<comment type="similarity">
    <text evidence="1">Belongs to the DNA polymerase type-B family.</text>
</comment>
<evidence type="ECO:0000256" key="8">
    <source>
        <dbReference type="ARBA" id="ARBA00049244"/>
    </source>
</evidence>
<dbReference type="GO" id="GO:0000166">
    <property type="term" value="F:nucleotide binding"/>
    <property type="evidence" value="ECO:0007669"/>
    <property type="project" value="InterPro"/>
</dbReference>
<comment type="catalytic activity">
    <reaction evidence="8">
        <text>DNA(n) + a 2'-deoxyribonucleoside 5'-triphosphate = DNA(n+1) + diphosphate</text>
        <dbReference type="Rhea" id="RHEA:22508"/>
        <dbReference type="Rhea" id="RHEA-COMP:17339"/>
        <dbReference type="Rhea" id="RHEA-COMP:17340"/>
        <dbReference type="ChEBI" id="CHEBI:33019"/>
        <dbReference type="ChEBI" id="CHEBI:61560"/>
        <dbReference type="ChEBI" id="CHEBI:173112"/>
        <dbReference type="EC" id="2.7.7.7"/>
    </reaction>
</comment>
<dbReference type="Proteomes" id="UP001152795">
    <property type="component" value="Unassembled WGS sequence"/>
</dbReference>
<dbReference type="PANTHER" id="PTHR33568">
    <property type="entry name" value="DNA POLYMERASE"/>
    <property type="match status" value="1"/>
</dbReference>
<comment type="caution">
    <text evidence="9">The sequence shown here is derived from an EMBL/GenBank/DDBJ whole genome shotgun (WGS) entry which is preliminary data.</text>
</comment>
<evidence type="ECO:0000256" key="6">
    <source>
        <dbReference type="ARBA" id="ARBA00022932"/>
    </source>
</evidence>
<dbReference type="OrthoDB" id="6343797at2759"/>
<evidence type="ECO:0000256" key="1">
    <source>
        <dbReference type="ARBA" id="ARBA00005755"/>
    </source>
</evidence>
<dbReference type="PROSITE" id="PS50994">
    <property type="entry name" value="INTEGRASE"/>
    <property type="match status" value="1"/>
</dbReference>
<dbReference type="InterPro" id="IPR016197">
    <property type="entry name" value="Chromo-like_dom_sf"/>
</dbReference>
<dbReference type="Gene3D" id="3.30.420.10">
    <property type="entry name" value="Ribonuclease H-like superfamily/Ribonuclease H"/>
    <property type="match status" value="1"/>
</dbReference>
<dbReference type="GO" id="GO:0006281">
    <property type="term" value="P:DNA repair"/>
    <property type="evidence" value="ECO:0007669"/>
    <property type="project" value="UniProtKB-ARBA"/>
</dbReference>
<dbReference type="Gene3D" id="1.10.287.690">
    <property type="entry name" value="Helix hairpin bin"/>
    <property type="match status" value="1"/>
</dbReference>
<keyword evidence="6" id="KW-0239">DNA-directed DNA polymerase</keyword>
<dbReference type="SUPFAM" id="SSF56672">
    <property type="entry name" value="DNA/RNA polymerases"/>
    <property type="match status" value="1"/>
</dbReference>
<accession>A0A7D9I2I9</accession>
<dbReference type="InterPro" id="IPR036397">
    <property type="entry name" value="RNaseH_sf"/>
</dbReference>
<dbReference type="GO" id="GO:0015074">
    <property type="term" value="P:DNA integration"/>
    <property type="evidence" value="ECO:0007669"/>
    <property type="project" value="InterPro"/>
</dbReference>
<dbReference type="SMART" id="SM00298">
    <property type="entry name" value="CHROMO"/>
    <property type="match status" value="1"/>
</dbReference>
<dbReference type="SUPFAM" id="SSF53098">
    <property type="entry name" value="Ribonuclease H-like"/>
    <property type="match status" value="1"/>
</dbReference>
<dbReference type="InterPro" id="IPR023780">
    <property type="entry name" value="Chromo_domain"/>
</dbReference>
<dbReference type="CDD" id="cd00024">
    <property type="entry name" value="CD_CSD"/>
    <property type="match status" value="1"/>
</dbReference>
<dbReference type="InterPro" id="IPR004868">
    <property type="entry name" value="DNA-dir_DNA_pol_B_mt/vir"/>
</dbReference>
<keyword evidence="5" id="KW-0235">DNA replication</keyword>
<keyword evidence="3" id="KW-0808">Transferase</keyword>
<dbReference type="InterPro" id="IPR023211">
    <property type="entry name" value="DNA_pol_palm_dom_sf"/>
</dbReference>
<dbReference type="InterPro" id="IPR011335">
    <property type="entry name" value="Restrct_endonuc-II-like"/>
</dbReference>
<evidence type="ECO:0000313" key="10">
    <source>
        <dbReference type="Proteomes" id="UP001152795"/>
    </source>
</evidence>
<evidence type="ECO:0000256" key="4">
    <source>
        <dbReference type="ARBA" id="ARBA00022695"/>
    </source>
</evidence>
<dbReference type="InterPro" id="IPR001584">
    <property type="entry name" value="Integrase_cat-core"/>
</dbReference>
<dbReference type="Gene3D" id="2.40.50.40">
    <property type="match status" value="1"/>
</dbReference>
<dbReference type="GO" id="GO:0003887">
    <property type="term" value="F:DNA-directed DNA polymerase activity"/>
    <property type="evidence" value="ECO:0007669"/>
    <property type="project" value="UniProtKB-KW"/>
</dbReference>
<keyword evidence="10" id="KW-1185">Reference proteome</keyword>
<evidence type="ECO:0000313" key="9">
    <source>
        <dbReference type="EMBL" id="CAB3996274.1"/>
    </source>
</evidence>
<keyword evidence="4" id="KW-0548">Nucleotidyltransferase</keyword>
<evidence type="ECO:0000256" key="5">
    <source>
        <dbReference type="ARBA" id="ARBA00022705"/>
    </source>
</evidence>
<dbReference type="EC" id="2.7.7.7" evidence="2"/>
<gene>
    <name evidence="9" type="ORF">PACLA_8A019324</name>
</gene>
<feature type="non-terminal residue" evidence="9">
    <location>
        <position position="1132"/>
    </location>
</feature>
<dbReference type="SUPFAM" id="SSF52980">
    <property type="entry name" value="Restriction endonuclease-like"/>
    <property type="match status" value="1"/>
</dbReference>
<dbReference type="GO" id="GO:0003677">
    <property type="term" value="F:DNA binding"/>
    <property type="evidence" value="ECO:0007669"/>
    <property type="project" value="UniProtKB-KW"/>
</dbReference>